<dbReference type="KEGG" id="peh:Spb1_36790"/>
<protein>
    <submittedName>
        <fullName evidence="5">Cyanophycinase</fullName>
        <ecNumber evidence="5">3.4.15.6</ecNumber>
    </submittedName>
</protein>
<dbReference type="InterPro" id="IPR029062">
    <property type="entry name" value="Class_I_gatase-like"/>
</dbReference>
<keyword evidence="3 5" id="KW-0378">Hydrolase</keyword>
<dbReference type="Pfam" id="PF03575">
    <property type="entry name" value="Peptidase_S51"/>
    <property type="match status" value="1"/>
</dbReference>
<name>A0A518GT27_9PLAN</name>
<dbReference type="EC" id="3.4.15.6" evidence="5"/>
<dbReference type="GO" id="GO:0006508">
    <property type="term" value="P:proteolysis"/>
    <property type="evidence" value="ECO:0007669"/>
    <property type="project" value="UniProtKB-KW"/>
</dbReference>
<evidence type="ECO:0000256" key="1">
    <source>
        <dbReference type="ARBA" id="ARBA00006534"/>
    </source>
</evidence>
<keyword evidence="4" id="KW-0720">Serine protease</keyword>
<accession>A0A518GT27</accession>
<keyword evidence="2" id="KW-0645">Protease</keyword>
<keyword evidence="5" id="KW-0121">Carboxypeptidase</keyword>
<dbReference type="OrthoDB" id="9799980at2"/>
<sequence length="474" mass="52312">MLGQISRSSRQNSQGETWMCRSSWSFTNRGDSESSIVQSSSGTAFWASWTAFCVLLLALCDANLRDLRAAEIPETVGSLMIIGGSERFDQREYWEEIVRLSGGPGSRIAILPLATYDPIRKSKWVAEAIEAAGGETVTLPVAWRQMSRSPREAAADPDVLALVRESSGIYILGGSQDRIIRGLHGEDGEPLPLLGAIHDLYRRGGVVAGTSAGAAVMSKVMYRSANSVLDTLLTGVTMGRELGNGLGLLDERWFVEQHCLVRGRFARSLVAMHSEGIRYGIGVDENSAIVVRNGKDVRVLGYKGALVMDLSQATTEKALGRFNLSNVRLTYLDRGDRFDLLTMEVTPSQQKLDDEFLDPNSPDFRPAHRRRLFFNDILANMAVADLMGELIDSTQQEAIGLAFDGGRARFEAVDGFEFRFSRDERSRGWYTEAFGGDDYTVENIRLDIQPIRLTGPLYQNFQQAPVAEASFTAD</sequence>
<dbReference type="AlphaFoldDB" id="A0A518GT27"/>
<dbReference type="GO" id="GO:0004180">
    <property type="term" value="F:carboxypeptidase activity"/>
    <property type="evidence" value="ECO:0007669"/>
    <property type="project" value="UniProtKB-KW"/>
</dbReference>
<evidence type="ECO:0000256" key="4">
    <source>
        <dbReference type="ARBA" id="ARBA00022825"/>
    </source>
</evidence>
<evidence type="ECO:0000256" key="3">
    <source>
        <dbReference type="ARBA" id="ARBA00022801"/>
    </source>
</evidence>
<dbReference type="SUPFAM" id="SSF52317">
    <property type="entry name" value="Class I glutamine amidotransferase-like"/>
    <property type="match status" value="1"/>
</dbReference>
<dbReference type="CDD" id="cd03145">
    <property type="entry name" value="GAT1_cyanophycinase"/>
    <property type="match status" value="1"/>
</dbReference>
<evidence type="ECO:0000313" key="5">
    <source>
        <dbReference type="EMBL" id="QDV31734.1"/>
    </source>
</evidence>
<dbReference type="EMBL" id="CP036299">
    <property type="protein sequence ID" value="QDV31734.1"/>
    <property type="molecule type" value="Genomic_DNA"/>
</dbReference>
<evidence type="ECO:0000313" key="6">
    <source>
        <dbReference type="Proteomes" id="UP000315349"/>
    </source>
</evidence>
<comment type="similarity">
    <text evidence="1">Belongs to the peptidase S51 family.</text>
</comment>
<keyword evidence="6" id="KW-1185">Reference proteome</keyword>
<dbReference type="PANTHER" id="PTHR36175">
    <property type="entry name" value="CYANOPHYCINASE"/>
    <property type="match status" value="1"/>
</dbReference>
<evidence type="ECO:0000256" key="2">
    <source>
        <dbReference type="ARBA" id="ARBA00022670"/>
    </source>
</evidence>
<dbReference type="InterPro" id="IPR005320">
    <property type="entry name" value="Peptidase_S51"/>
</dbReference>
<dbReference type="Proteomes" id="UP000315349">
    <property type="component" value="Chromosome"/>
</dbReference>
<dbReference type="Gene3D" id="3.40.50.880">
    <property type="match status" value="1"/>
</dbReference>
<organism evidence="5 6">
    <name type="scientific">Planctopirus ephydatiae</name>
    <dbReference type="NCBI Taxonomy" id="2528019"/>
    <lineage>
        <taxon>Bacteria</taxon>
        <taxon>Pseudomonadati</taxon>
        <taxon>Planctomycetota</taxon>
        <taxon>Planctomycetia</taxon>
        <taxon>Planctomycetales</taxon>
        <taxon>Planctomycetaceae</taxon>
        <taxon>Planctopirus</taxon>
    </lineage>
</organism>
<dbReference type="RefSeq" id="WP_145303059.1">
    <property type="nucleotide sequence ID" value="NZ_CP036299.1"/>
</dbReference>
<dbReference type="GO" id="GO:0008236">
    <property type="term" value="F:serine-type peptidase activity"/>
    <property type="evidence" value="ECO:0007669"/>
    <property type="project" value="UniProtKB-KW"/>
</dbReference>
<dbReference type="GO" id="GO:0008241">
    <property type="term" value="F:peptidyl-dipeptidase activity"/>
    <property type="evidence" value="ECO:0007669"/>
    <property type="project" value="UniProtKB-EC"/>
</dbReference>
<proteinExistence type="inferred from homology"/>
<gene>
    <name evidence="5" type="primary">cphE_2</name>
    <name evidence="5" type="ORF">Spb1_36790</name>
</gene>
<reference evidence="5 6" key="1">
    <citation type="submission" date="2019-02" db="EMBL/GenBank/DDBJ databases">
        <title>Deep-cultivation of Planctomycetes and their phenomic and genomic characterization uncovers novel biology.</title>
        <authorList>
            <person name="Wiegand S."/>
            <person name="Jogler M."/>
            <person name="Boedeker C."/>
            <person name="Pinto D."/>
            <person name="Vollmers J."/>
            <person name="Rivas-Marin E."/>
            <person name="Kohn T."/>
            <person name="Peeters S.H."/>
            <person name="Heuer A."/>
            <person name="Rast P."/>
            <person name="Oberbeckmann S."/>
            <person name="Bunk B."/>
            <person name="Jeske O."/>
            <person name="Meyerdierks A."/>
            <person name="Storesund J.E."/>
            <person name="Kallscheuer N."/>
            <person name="Luecker S."/>
            <person name="Lage O.M."/>
            <person name="Pohl T."/>
            <person name="Merkel B.J."/>
            <person name="Hornburger P."/>
            <person name="Mueller R.-W."/>
            <person name="Bruemmer F."/>
            <person name="Labrenz M."/>
            <person name="Spormann A.M."/>
            <person name="Op den Camp H."/>
            <person name="Overmann J."/>
            <person name="Amann R."/>
            <person name="Jetten M.S.M."/>
            <person name="Mascher T."/>
            <person name="Medema M.H."/>
            <person name="Devos D.P."/>
            <person name="Kaster A.-K."/>
            <person name="Ovreas L."/>
            <person name="Rohde M."/>
            <person name="Galperin M.Y."/>
            <person name="Jogler C."/>
        </authorList>
    </citation>
    <scope>NUCLEOTIDE SEQUENCE [LARGE SCALE GENOMIC DNA]</scope>
    <source>
        <strain evidence="5 6">Spb1</strain>
    </source>
</reference>
<dbReference type="PANTHER" id="PTHR36175:SF1">
    <property type="entry name" value="CYANOPHYCINASE"/>
    <property type="match status" value="1"/>
</dbReference>